<keyword evidence="3" id="KW-1185">Reference proteome</keyword>
<dbReference type="PANTHER" id="PTHR46865:SF2">
    <property type="entry name" value="MONOOXYGENASE"/>
    <property type="match status" value="1"/>
</dbReference>
<keyword evidence="2" id="KW-0560">Oxidoreductase</keyword>
<accession>A0ABU4U2Q1</accession>
<proteinExistence type="predicted"/>
<dbReference type="PANTHER" id="PTHR46865">
    <property type="entry name" value="OXIDOREDUCTASE-RELATED"/>
    <property type="match status" value="1"/>
</dbReference>
<reference evidence="2 3" key="2">
    <citation type="submission" date="2023-11" db="EMBL/GenBank/DDBJ databases">
        <authorList>
            <person name="Lara A.C."/>
            <person name="Chronakova A."/>
        </authorList>
    </citation>
    <scope>NUCLEOTIDE SEQUENCE [LARGE SCALE GENOMIC DNA]</scope>
    <source>
        <strain evidence="2 3">BCCO 10_0798</strain>
    </source>
</reference>
<dbReference type="EMBL" id="JAXAVV010000023">
    <property type="protein sequence ID" value="MDX8054776.1"/>
    <property type="molecule type" value="Genomic_DNA"/>
</dbReference>
<gene>
    <name evidence="2" type="ORF">SK571_35860</name>
</gene>
<protein>
    <submittedName>
        <fullName evidence="2">FAD-dependent monooxygenase</fullName>
    </submittedName>
</protein>
<dbReference type="Gene3D" id="3.30.9.10">
    <property type="entry name" value="D-Amino Acid Oxidase, subunit A, domain 2"/>
    <property type="match status" value="1"/>
</dbReference>
<dbReference type="InterPro" id="IPR002938">
    <property type="entry name" value="FAD-bd"/>
</dbReference>
<evidence type="ECO:0000259" key="1">
    <source>
        <dbReference type="Pfam" id="PF01494"/>
    </source>
</evidence>
<name>A0ABU4U2Q1_9PSEU</name>
<comment type="caution">
    <text evidence="2">The sequence shown here is derived from an EMBL/GenBank/DDBJ whole genome shotgun (WGS) entry which is preliminary data.</text>
</comment>
<keyword evidence="2" id="KW-0503">Monooxygenase</keyword>
<dbReference type="PRINTS" id="PR00420">
    <property type="entry name" value="RNGMNOXGNASE"/>
</dbReference>
<dbReference type="RefSeq" id="WP_319988545.1">
    <property type="nucleotide sequence ID" value="NZ_JAXAVV010000023.1"/>
</dbReference>
<dbReference type="Pfam" id="PF01494">
    <property type="entry name" value="FAD_binding_3"/>
    <property type="match status" value="1"/>
</dbReference>
<evidence type="ECO:0000313" key="2">
    <source>
        <dbReference type="EMBL" id="MDX8054776.1"/>
    </source>
</evidence>
<dbReference type="GO" id="GO:0004497">
    <property type="term" value="F:monooxygenase activity"/>
    <property type="evidence" value="ECO:0007669"/>
    <property type="project" value="UniProtKB-KW"/>
</dbReference>
<reference evidence="2 3" key="1">
    <citation type="submission" date="2023-11" db="EMBL/GenBank/DDBJ databases">
        <title>Lentzea sokolovensis, sp. nov., Lentzea kristufkii, sp. nov., and Lentzea miocenensis, sp. nov., rare actinobacteria from Sokolov Coal Basin, Miocene lacustrine sediment, Czech Republic.</title>
        <authorList>
            <person name="Lara A."/>
            <person name="Kotroba L."/>
            <person name="Nouioui I."/>
            <person name="Neumann-Schaal M."/>
            <person name="Mast Y."/>
            <person name="Chronakova A."/>
        </authorList>
    </citation>
    <scope>NUCLEOTIDE SEQUENCE [LARGE SCALE GENOMIC DNA]</scope>
    <source>
        <strain evidence="2 3">BCCO 10_0798</strain>
    </source>
</reference>
<sequence>MDVLISGAGIAGPALAHWLRRFGVTPVVVERAPSLRDGGQAVDFRGEVHLSVLRRMGVLDAVLAARTTPRDMVFRGVDGRERARLPASFTAGDVEILRGDLSRLLYELTASDVEYVFGDWITALHDDGAGVDVTFAHGPSRRFDFVIGADGMRSGVRRLVFPEYRPKFRGYYFAIWDAEGDDRDLTCSPGVLTSPGWLMYKSPVPPELMPDEVVAQGVYFDSISQVRMPAVSSGRVTLIGDAGYGSTLGGMGTGLAVVSAYVLAGEMAAGGDAFARYEALIGPYARGSQGNPGPFLAPGSRLGMWVRDRMFALLPKMPMVARMDLRAATAITLPEYAAVHRAPRPPVA</sequence>
<dbReference type="Proteomes" id="UP001271792">
    <property type="component" value="Unassembled WGS sequence"/>
</dbReference>
<dbReference type="SUPFAM" id="SSF51905">
    <property type="entry name" value="FAD/NAD(P)-binding domain"/>
    <property type="match status" value="1"/>
</dbReference>
<dbReference type="InterPro" id="IPR036188">
    <property type="entry name" value="FAD/NAD-bd_sf"/>
</dbReference>
<feature type="domain" description="FAD-binding" evidence="1">
    <location>
        <begin position="2"/>
        <end position="184"/>
    </location>
</feature>
<organism evidence="2 3">
    <name type="scientific">Lentzea kristufekii</name>
    <dbReference type="NCBI Taxonomy" id="3095430"/>
    <lineage>
        <taxon>Bacteria</taxon>
        <taxon>Bacillati</taxon>
        <taxon>Actinomycetota</taxon>
        <taxon>Actinomycetes</taxon>
        <taxon>Pseudonocardiales</taxon>
        <taxon>Pseudonocardiaceae</taxon>
        <taxon>Lentzea</taxon>
    </lineage>
</organism>
<dbReference type="InterPro" id="IPR051704">
    <property type="entry name" value="FAD_aromatic-hydroxylase"/>
</dbReference>
<dbReference type="Gene3D" id="3.50.50.60">
    <property type="entry name" value="FAD/NAD(P)-binding domain"/>
    <property type="match status" value="2"/>
</dbReference>
<evidence type="ECO:0000313" key="3">
    <source>
        <dbReference type="Proteomes" id="UP001271792"/>
    </source>
</evidence>